<keyword evidence="1" id="KW-0175">Coiled coil</keyword>
<sequence>MTVMAYSNLGFDPCPGSTDSVAGLRQKISQAATSLRQANDLMHRLRNDTSGAWQGPAGDAFRAHLDATLIDDLGKANQSLNQAVGALQDWGVRLTGFQQQAATLEHQAADAQHKVAAATTAYQNAAANPDLKLAGRYFTTETALRDAQQRIDAAALTLRNATTGLDAATDELDAIRKKAQDLHDQWDQASSAAAGRLADAARFAPHQPGLLARIGSDLSHAVDGVGDWVTDHLDDIHSVLSTVSAVAGLVALCTPPPIDAVAFAVSMVAGAGALATTLADPAMRGQLNGLLHGHVAGNWHAGLQLTGDALGLVPGVAAGVKMAKAGNLMADAGRGFPTVVDVASRVSHDPGVLMRTVADRVPAAGPALEKIRLLEPTLGADTEATADMLNLLNKTRGGIQKTATTAWNEATGGNSQ</sequence>
<comment type="caution">
    <text evidence="2">The sequence shown here is derived from an EMBL/GenBank/DDBJ whole genome shotgun (WGS) entry which is preliminary data.</text>
</comment>
<protein>
    <recommendedName>
        <fullName evidence="4">WXG100 family type VII secretion target</fullName>
    </recommendedName>
</protein>
<keyword evidence="3" id="KW-1185">Reference proteome</keyword>
<dbReference type="RefSeq" id="WP_229716180.1">
    <property type="nucleotide sequence ID" value="NZ_BMMX01000037.1"/>
</dbReference>
<feature type="coiled-coil region" evidence="1">
    <location>
        <begin position="158"/>
        <end position="185"/>
    </location>
</feature>
<accession>A0A8J3FS34</accession>
<organism evidence="2 3">
    <name type="scientific">Mangrovihabitans endophyticus</name>
    <dbReference type="NCBI Taxonomy" id="1751298"/>
    <lineage>
        <taxon>Bacteria</taxon>
        <taxon>Bacillati</taxon>
        <taxon>Actinomycetota</taxon>
        <taxon>Actinomycetes</taxon>
        <taxon>Micromonosporales</taxon>
        <taxon>Micromonosporaceae</taxon>
        <taxon>Mangrovihabitans</taxon>
    </lineage>
</organism>
<dbReference type="InterPro" id="IPR036689">
    <property type="entry name" value="ESAT-6-like_sf"/>
</dbReference>
<reference evidence="2" key="1">
    <citation type="journal article" date="2014" name="Int. J. Syst. Evol. Microbiol.">
        <title>Complete genome sequence of Corynebacterium casei LMG S-19264T (=DSM 44701T), isolated from a smear-ripened cheese.</title>
        <authorList>
            <consortium name="US DOE Joint Genome Institute (JGI-PGF)"/>
            <person name="Walter F."/>
            <person name="Albersmeier A."/>
            <person name="Kalinowski J."/>
            <person name="Ruckert C."/>
        </authorList>
    </citation>
    <scope>NUCLEOTIDE SEQUENCE</scope>
    <source>
        <strain evidence="2">CGMCC 4.7299</strain>
    </source>
</reference>
<evidence type="ECO:0008006" key="4">
    <source>
        <dbReference type="Google" id="ProtNLM"/>
    </source>
</evidence>
<evidence type="ECO:0000313" key="3">
    <source>
        <dbReference type="Proteomes" id="UP000656042"/>
    </source>
</evidence>
<name>A0A8J3FS34_9ACTN</name>
<evidence type="ECO:0000313" key="2">
    <source>
        <dbReference type="EMBL" id="GGL11811.1"/>
    </source>
</evidence>
<dbReference type="Gene3D" id="1.10.287.1490">
    <property type="match status" value="1"/>
</dbReference>
<evidence type="ECO:0000256" key="1">
    <source>
        <dbReference type="SAM" id="Coils"/>
    </source>
</evidence>
<dbReference type="SUPFAM" id="SSF140453">
    <property type="entry name" value="EsxAB dimer-like"/>
    <property type="match status" value="1"/>
</dbReference>
<reference evidence="2" key="2">
    <citation type="submission" date="2020-09" db="EMBL/GenBank/DDBJ databases">
        <authorList>
            <person name="Sun Q."/>
            <person name="Zhou Y."/>
        </authorList>
    </citation>
    <scope>NUCLEOTIDE SEQUENCE</scope>
    <source>
        <strain evidence="2">CGMCC 4.7299</strain>
    </source>
</reference>
<dbReference type="AlphaFoldDB" id="A0A8J3FS34"/>
<dbReference type="Proteomes" id="UP000656042">
    <property type="component" value="Unassembled WGS sequence"/>
</dbReference>
<gene>
    <name evidence="2" type="ORF">GCM10012284_53200</name>
</gene>
<proteinExistence type="predicted"/>
<dbReference type="EMBL" id="BMMX01000037">
    <property type="protein sequence ID" value="GGL11811.1"/>
    <property type="molecule type" value="Genomic_DNA"/>
</dbReference>